<dbReference type="InterPro" id="IPR015926">
    <property type="entry name" value="Cytolysin/lectin"/>
</dbReference>
<gene>
    <name evidence="1" type="ORF">FPRO05_11173</name>
</gene>
<evidence type="ECO:0000313" key="1">
    <source>
        <dbReference type="EMBL" id="RBA18157.1"/>
    </source>
</evidence>
<protein>
    <submittedName>
        <fullName evidence="1">Uncharacterized protein</fullName>
    </submittedName>
</protein>
<name>A0A365NBG3_GIBIN</name>
<organism evidence="1 2">
    <name type="scientific">Gibberella intermedia</name>
    <name type="common">Bulb rot disease fungus</name>
    <name type="synonym">Fusarium proliferatum</name>
    <dbReference type="NCBI Taxonomy" id="948311"/>
    <lineage>
        <taxon>Eukaryota</taxon>
        <taxon>Fungi</taxon>
        <taxon>Dikarya</taxon>
        <taxon>Ascomycota</taxon>
        <taxon>Pezizomycotina</taxon>
        <taxon>Sordariomycetes</taxon>
        <taxon>Hypocreomycetidae</taxon>
        <taxon>Hypocreales</taxon>
        <taxon>Nectriaceae</taxon>
        <taxon>Fusarium</taxon>
        <taxon>Fusarium fujikuroi species complex</taxon>
    </lineage>
</organism>
<dbReference type="SUPFAM" id="SSF63724">
    <property type="entry name" value="Cytolysin/lectin"/>
    <property type="match status" value="1"/>
</dbReference>
<proteinExistence type="predicted"/>
<comment type="caution">
    <text evidence="1">The sequence shown here is derived from an EMBL/GenBank/DDBJ whole genome shotgun (WGS) entry which is preliminary data.</text>
</comment>
<dbReference type="Proteomes" id="UP000251714">
    <property type="component" value="Unassembled WGS sequence"/>
</dbReference>
<sequence>MTESPAPNYNIPQLRKSKVVHKITFDIENRTPFYLIPNGQFAFWGNTNSGPETIKPYSIGSGGVFQASAAPWVGSAGISGYTIANPEIWIAILGSDPDWSAEANSACVAMSTKPLTMDKDLYSYMYSSNVTNLTLPTPNGHINLTCSIGSDDDTTALFTLTFYKGTGVTDEALGVFVPEEK</sequence>
<dbReference type="EMBL" id="PKMI01000015">
    <property type="protein sequence ID" value="RBA18157.1"/>
    <property type="molecule type" value="Genomic_DNA"/>
</dbReference>
<evidence type="ECO:0000313" key="2">
    <source>
        <dbReference type="Proteomes" id="UP000251714"/>
    </source>
</evidence>
<reference evidence="1 2" key="1">
    <citation type="submission" date="2017-12" db="EMBL/GenBank/DDBJ databases">
        <title>Genome sequence of the mycotoxigenic crop pathogen Fusarium proliferatum, strain ITEM 2341 from Date Palm.</title>
        <authorList>
            <person name="Almiman B.F."/>
            <person name="Shittu T.A."/>
            <person name="Muthumeenakshi S."/>
            <person name="Baroncelli R."/>
            <person name="Sreenivasaprasada S."/>
        </authorList>
    </citation>
    <scope>NUCLEOTIDE SEQUENCE [LARGE SCALE GENOMIC DNA]</scope>
    <source>
        <strain evidence="1 2">ITEM 2341</strain>
    </source>
</reference>
<accession>A0A365NBG3</accession>
<dbReference type="AlphaFoldDB" id="A0A365NBG3"/>